<dbReference type="Proteomes" id="UP001197093">
    <property type="component" value="Unassembled WGS sequence"/>
</dbReference>
<name>A0AAD4HWX1_9PEZI</name>
<feature type="region of interest" description="Disordered" evidence="1">
    <location>
        <begin position="1009"/>
        <end position="1049"/>
    </location>
</feature>
<feature type="domain" description="CHAT" evidence="2">
    <location>
        <begin position="1085"/>
        <end position="1213"/>
    </location>
</feature>
<dbReference type="EMBL" id="JAHCVI010000006">
    <property type="protein sequence ID" value="KAG7283968.1"/>
    <property type="molecule type" value="Genomic_DNA"/>
</dbReference>
<dbReference type="Pfam" id="PF12770">
    <property type="entry name" value="CHAT"/>
    <property type="match status" value="2"/>
</dbReference>
<accession>A0AAD4HWX1</accession>
<evidence type="ECO:0000313" key="3">
    <source>
        <dbReference type="EMBL" id="KAG7283968.1"/>
    </source>
</evidence>
<proteinExistence type="predicted"/>
<feature type="compositionally biased region" description="Polar residues" evidence="1">
    <location>
        <begin position="1030"/>
        <end position="1039"/>
    </location>
</feature>
<dbReference type="InterPro" id="IPR024983">
    <property type="entry name" value="CHAT_dom"/>
</dbReference>
<reference evidence="3" key="1">
    <citation type="submission" date="2023-02" db="EMBL/GenBank/DDBJ databases">
        <authorList>
            <person name="Palmer J.M."/>
        </authorList>
    </citation>
    <scope>NUCLEOTIDE SEQUENCE</scope>
    <source>
        <strain evidence="3">FW57</strain>
    </source>
</reference>
<dbReference type="AlphaFoldDB" id="A0AAD4HWX1"/>
<organism evidence="3 4">
    <name type="scientific">Staphylotrichum longicolle</name>
    <dbReference type="NCBI Taxonomy" id="669026"/>
    <lineage>
        <taxon>Eukaryota</taxon>
        <taxon>Fungi</taxon>
        <taxon>Dikarya</taxon>
        <taxon>Ascomycota</taxon>
        <taxon>Pezizomycotina</taxon>
        <taxon>Sordariomycetes</taxon>
        <taxon>Sordariomycetidae</taxon>
        <taxon>Sordariales</taxon>
        <taxon>Chaetomiaceae</taxon>
        <taxon>Staphylotrichum</taxon>
    </lineage>
</organism>
<evidence type="ECO:0000259" key="2">
    <source>
        <dbReference type="Pfam" id="PF12770"/>
    </source>
</evidence>
<evidence type="ECO:0000256" key="1">
    <source>
        <dbReference type="SAM" id="MobiDB-lite"/>
    </source>
</evidence>
<keyword evidence="4" id="KW-1185">Reference proteome</keyword>
<gene>
    <name evidence="3" type="ORF">NEMBOFW57_010326</name>
</gene>
<protein>
    <recommendedName>
        <fullName evidence="2">CHAT domain-containing protein</fullName>
    </recommendedName>
</protein>
<comment type="caution">
    <text evidence="3">The sequence shown here is derived from an EMBL/GenBank/DDBJ whole genome shotgun (WGS) entry which is preliminary data.</text>
</comment>
<evidence type="ECO:0000313" key="4">
    <source>
        <dbReference type="Proteomes" id="UP001197093"/>
    </source>
</evidence>
<sequence length="1218" mass="134014">MEDQQDDPAVASAISRSRHQALHGDFDGALATLDAALEFQGILDDDKIQVYREAARVLMRRGFPLPAKNCLDQAIAIPIPASRLADAQRSRLPLLVHRAYVSIVGCGDEADEQSILADAQQYVDAQLNVGKTGEIDELRYDESCLEMYDFLTKIAMIGQLLHGRRGSDIERLSAATFGVLMRHLEVQRRYHGIHIIMASFLACTKPDQAIQRLESILAADGIPAVFRGFWSIELAKQLAKVSRVEDMASRLGEADQCFESCSHRWGRLEVQLLRLQHGLMSSPNALAVLVDLMGKHLQANFPYGVLQTALEVLTIAFAKGDFSTYFKVQEVLHNVCTAAGLTKERILREIQLLAVLNAGTNDAGKVLELGRKLYRECVHKRSEGGPSMHDKLGDIAGWLLTTIPNDYDQLRGDTEEIEVGADKLCLVASLSLELSRKNAQNSQWFMTRAERSIARARLLADSLPEDDSLRINANCDDLLVIQLLHDGRKELDDSKEAEAIRVCDGLISRYDVRGPKFTKAIKYQMRANCNLQRFQKETDLQRFQKERDLQKEVSYLRLVEQDILQAETIFESIRSCQQIMIARHSRSRLYMMARKLFQGLVSDEGILAILNGLESACDMLRRELSALGSLEALRQKQKFVAVSQVCDLYQWAIGFSFECQKAEATWWWSQKRKARSLSDVLGIGVMVPAAIRKKIADDKTASELYERLASLQTALGTADETDKVYIRQNLEEVEDEMRRHPAFEEFVLLRDGAIRGIGDLKSLAEAPEAILTGGRGIFFVDWVIHNDLIFVLTADCSRPVESCRLSVLPFGRSYIDEWIRNHWQTADGRRECLRRDNIRDPSKPLRRLDPLIAPVVDATKPGDMLILSPSGVLSALPLHALNVNNGSGNGNGNGNMHLIERNPVVYAPSASISQICLARSKEITQRDTQPLVFFGILDDAEREARMVYEQMEQLATQDANGRAFCGNRATKETFVEATRGAKLVHYHGHCRFAVDNPLKQCLVLASEASSSPAGMPPQAPSDGGCGGTPSLASSTSGEGQSDGVGITPLGVSRGLGGPAQISPQLEDLLTPSSISEPGSGREVLLSLQEENTPGDNLLMVPEVFNLGLTAPLVVLVGCDSASQAVSTGDEYLGLISGLLCAGATSVIGASWPIPSAAGRAFSDALYEHLKPSAGSADGLVDLAVALQEAALSIMDDSDTSAPYYWAGFCLYGSWVFRK</sequence>
<feature type="domain" description="CHAT" evidence="2">
    <location>
        <begin position="847"/>
        <end position="1009"/>
    </location>
</feature>